<evidence type="ECO:0000313" key="2">
    <source>
        <dbReference type="Proteomes" id="UP000621500"/>
    </source>
</evidence>
<dbReference type="Proteomes" id="UP000621500">
    <property type="component" value="Unassembled WGS sequence"/>
</dbReference>
<keyword evidence="2" id="KW-1185">Reference proteome</keyword>
<dbReference type="RefSeq" id="WP_203858201.1">
    <property type="nucleotide sequence ID" value="NZ_BAAAZQ010000024.1"/>
</dbReference>
<sequence>MSDPTTTKVITENVREEGKKWRDLSDDMDAVKTNPVGNQGLMLGATAFFIGQTELVATAMHSQAYNGYYEHVQKLVAGAVTEWDQLGGAMDRMADEFDRTDQTAKANLEKIYTQP</sequence>
<proteinExistence type="predicted"/>
<evidence type="ECO:0008006" key="3">
    <source>
        <dbReference type="Google" id="ProtNLM"/>
    </source>
</evidence>
<name>A0ABQ4EPR1_9ACTN</name>
<comment type="caution">
    <text evidence="1">The sequence shown here is derived from an EMBL/GenBank/DDBJ whole genome shotgun (WGS) entry which is preliminary data.</text>
</comment>
<reference evidence="1 2" key="1">
    <citation type="submission" date="2021-01" db="EMBL/GenBank/DDBJ databases">
        <title>Whole genome shotgun sequence of Plantactinospora mayteni NBRC 109088.</title>
        <authorList>
            <person name="Komaki H."/>
            <person name="Tamura T."/>
        </authorList>
    </citation>
    <scope>NUCLEOTIDE SEQUENCE [LARGE SCALE GENOMIC DNA]</scope>
    <source>
        <strain evidence="1 2">NBRC 109088</strain>
    </source>
</reference>
<accession>A0ABQ4EPR1</accession>
<gene>
    <name evidence="1" type="ORF">Pma05_32270</name>
</gene>
<protein>
    <recommendedName>
        <fullName evidence="3">ESX-1 secretion-associated protein</fullName>
    </recommendedName>
</protein>
<organism evidence="1 2">
    <name type="scientific">Plantactinospora mayteni</name>
    <dbReference type="NCBI Taxonomy" id="566021"/>
    <lineage>
        <taxon>Bacteria</taxon>
        <taxon>Bacillati</taxon>
        <taxon>Actinomycetota</taxon>
        <taxon>Actinomycetes</taxon>
        <taxon>Micromonosporales</taxon>
        <taxon>Micromonosporaceae</taxon>
        <taxon>Plantactinospora</taxon>
    </lineage>
</organism>
<dbReference type="EMBL" id="BONX01000020">
    <property type="protein sequence ID" value="GIG96654.1"/>
    <property type="molecule type" value="Genomic_DNA"/>
</dbReference>
<evidence type="ECO:0000313" key="1">
    <source>
        <dbReference type="EMBL" id="GIG96654.1"/>
    </source>
</evidence>